<dbReference type="InterPro" id="IPR030394">
    <property type="entry name" value="G_HFLX_dom"/>
</dbReference>
<organism evidence="10 11">
    <name type="scientific">Candidatus Mcinerneyibacterium aminivorans</name>
    <dbReference type="NCBI Taxonomy" id="2703815"/>
    <lineage>
        <taxon>Bacteria</taxon>
        <taxon>Candidatus Macinerneyibacteriota</taxon>
        <taxon>Candidatus Mcinerneyibacteria</taxon>
        <taxon>Candidatus Mcinerneyibacteriales</taxon>
        <taxon>Candidatus Mcinerneyibacteriaceae</taxon>
        <taxon>Candidatus Mcinerneyibacterium</taxon>
    </lineage>
</organism>
<dbReference type="NCBIfam" id="TIGR03156">
    <property type="entry name" value="GTP_HflX"/>
    <property type="match status" value="1"/>
</dbReference>
<comment type="similarity">
    <text evidence="6">Belongs to the TRAFAC class OBG-HflX-like GTPase superfamily. HflX GTPase family.</text>
</comment>
<dbReference type="InterPro" id="IPR025121">
    <property type="entry name" value="GTPase_HflX_N"/>
</dbReference>
<feature type="binding site" evidence="7">
    <location>
        <begin position="206"/>
        <end position="213"/>
    </location>
    <ligand>
        <name>GTP</name>
        <dbReference type="ChEBI" id="CHEBI:37565"/>
    </ligand>
</feature>
<dbReference type="Gene3D" id="6.10.250.2860">
    <property type="match status" value="1"/>
</dbReference>
<keyword evidence="2 8" id="KW-0479">Metal-binding</keyword>
<evidence type="ECO:0000256" key="3">
    <source>
        <dbReference type="ARBA" id="ARBA00022741"/>
    </source>
</evidence>
<dbReference type="InterPro" id="IPR006073">
    <property type="entry name" value="GTP-bd"/>
</dbReference>
<dbReference type="GO" id="GO:0043022">
    <property type="term" value="F:ribosome binding"/>
    <property type="evidence" value="ECO:0007669"/>
    <property type="project" value="TreeGrafter"/>
</dbReference>
<dbReference type="PROSITE" id="PS51705">
    <property type="entry name" value="G_HFLX"/>
    <property type="match status" value="1"/>
</dbReference>
<dbReference type="EMBL" id="VSIX01000026">
    <property type="protein sequence ID" value="TYB31865.1"/>
    <property type="molecule type" value="Genomic_DNA"/>
</dbReference>
<evidence type="ECO:0000256" key="2">
    <source>
        <dbReference type="ARBA" id="ARBA00022723"/>
    </source>
</evidence>
<gene>
    <name evidence="6 10" type="primary">hflX</name>
    <name evidence="10" type="ORF">FXF47_01995</name>
</gene>
<dbReference type="GO" id="GO:0046872">
    <property type="term" value="F:metal ion binding"/>
    <property type="evidence" value="ECO:0007669"/>
    <property type="project" value="UniProtKB-KW"/>
</dbReference>
<keyword evidence="11" id="KW-1185">Reference proteome</keyword>
<keyword evidence="3 6" id="KW-0547">Nucleotide-binding</keyword>
<feature type="binding site" evidence="7">
    <location>
        <begin position="346"/>
        <end position="348"/>
    </location>
    <ligand>
        <name>GTP</name>
        <dbReference type="ChEBI" id="CHEBI:37565"/>
    </ligand>
</feature>
<protein>
    <recommendedName>
        <fullName evidence="6">GTPase HflX</fullName>
    </recommendedName>
    <alternativeName>
        <fullName evidence="6">GTP-binding protein HflX</fullName>
    </alternativeName>
</protein>
<comment type="cofactor">
    <cofactor evidence="8">
        <name>Mg(2+)</name>
        <dbReference type="ChEBI" id="CHEBI:18420"/>
    </cofactor>
</comment>
<dbReference type="PIRSF" id="PIRSF006809">
    <property type="entry name" value="GTP-binding_hflX_prd"/>
    <property type="match status" value="1"/>
</dbReference>
<dbReference type="InterPro" id="IPR005225">
    <property type="entry name" value="Small_GTP-bd"/>
</dbReference>
<feature type="binding site" evidence="7">
    <location>
        <begin position="319"/>
        <end position="322"/>
    </location>
    <ligand>
        <name>GTP</name>
        <dbReference type="ChEBI" id="CHEBI:37565"/>
    </ligand>
</feature>
<dbReference type="PANTHER" id="PTHR10229">
    <property type="entry name" value="GTP-BINDING PROTEIN HFLX"/>
    <property type="match status" value="1"/>
</dbReference>
<name>A0A5D0MIV9_9BACT</name>
<evidence type="ECO:0000256" key="6">
    <source>
        <dbReference type="HAMAP-Rule" id="MF_00900"/>
    </source>
</evidence>
<feature type="binding site" evidence="7">
    <location>
        <begin position="231"/>
        <end position="235"/>
    </location>
    <ligand>
        <name>GTP</name>
        <dbReference type="ChEBI" id="CHEBI:37565"/>
    </ligand>
</feature>
<comment type="subunit">
    <text evidence="6">Monomer. Associates with the 50S ribosomal subunit.</text>
</comment>
<dbReference type="Gene3D" id="3.40.50.300">
    <property type="entry name" value="P-loop containing nucleotide triphosphate hydrolases"/>
    <property type="match status" value="1"/>
</dbReference>
<dbReference type="GO" id="GO:0003924">
    <property type="term" value="F:GTPase activity"/>
    <property type="evidence" value="ECO:0007669"/>
    <property type="project" value="UniProtKB-UniRule"/>
</dbReference>
<evidence type="ECO:0000256" key="8">
    <source>
        <dbReference type="PIRSR" id="PIRSR006809-2"/>
    </source>
</evidence>
<evidence type="ECO:0000256" key="4">
    <source>
        <dbReference type="ARBA" id="ARBA00022842"/>
    </source>
</evidence>
<dbReference type="Pfam" id="PF16360">
    <property type="entry name" value="GTP-bdg_M"/>
    <property type="match status" value="1"/>
</dbReference>
<dbReference type="FunFam" id="3.40.50.11060:FF:000001">
    <property type="entry name" value="GTPase HflX"/>
    <property type="match status" value="1"/>
</dbReference>
<feature type="binding site" evidence="8">
    <location>
        <position position="233"/>
    </location>
    <ligand>
        <name>Mg(2+)</name>
        <dbReference type="ChEBI" id="CHEBI:18420"/>
    </ligand>
</feature>
<dbReference type="InterPro" id="IPR016496">
    <property type="entry name" value="GTPase_HflX"/>
</dbReference>
<evidence type="ECO:0000256" key="1">
    <source>
        <dbReference type="ARBA" id="ARBA00022490"/>
    </source>
</evidence>
<dbReference type="PANTHER" id="PTHR10229:SF0">
    <property type="entry name" value="GTP-BINDING PROTEIN 6-RELATED"/>
    <property type="match status" value="1"/>
</dbReference>
<dbReference type="Pfam" id="PF01926">
    <property type="entry name" value="MMR_HSR1"/>
    <property type="match status" value="1"/>
</dbReference>
<keyword evidence="1 6" id="KW-0963">Cytoplasm</keyword>
<dbReference type="InterPro" id="IPR042108">
    <property type="entry name" value="GTPase_HflX_N_sf"/>
</dbReference>
<dbReference type="PRINTS" id="PR00326">
    <property type="entry name" value="GTP1OBG"/>
</dbReference>
<dbReference type="CDD" id="cd01878">
    <property type="entry name" value="HflX"/>
    <property type="match status" value="1"/>
</dbReference>
<sequence>MKVRREISKNCVLLSLITPEKKDEYKSSIKEMKALTQTRGGKIVKTITQKRGHPDPGYFFGKGKLKQIKSFLDKYPKIGNVIVEGFLSPTQQRNMEKLLETTVIDREELILEIFSKRAKTREAKLQVELAEYEYLLPRLRNMWPHLSRQAGGGFKLRGPGETQLEMDKQVIQKRISSLKDKIEHVKKVRKQQRKRRKNLFTVSIVGYTNAGKSTLLTQLSNSDLYTEDKLFATLDTSTKRVYIGEGNTILMSDTVGFIKNLPPHLFASFKSTLEEIKYNDLIIILIDVTDDNYRKKIKVVEKVLKELGVVDKKLVYVFNKIDLIPKDKLKLLKQKFQDKENYLFISALKKTNLDKFRNYLLKVFKKFNREDKYNYQSLD</sequence>
<reference evidence="10" key="1">
    <citation type="submission" date="2019-08" db="EMBL/GenBank/DDBJ databases">
        <title>Genomic characterization of a novel candidate phylum (ARYD3) from a high temperature, high salinity tertiary oil reservoir in north central Oklahoma, USA.</title>
        <authorList>
            <person name="Youssef N.H."/>
            <person name="Yadav A."/>
            <person name="Elshahed M.S."/>
        </authorList>
    </citation>
    <scope>NUCLEOTIDE SEQUENCE [LARGE SCALE GENOMIC DNA]</scope>
    <source>
        <strain evidence="10">ARYD3</strain>
    </source>
</reference>
<keyword evidence="5 6" id="KW-0342">GTP-binding</keyword>
<dbReference type="GO" id="GO:0005737">
    <property type="term" value="C:cytoplasm"/>
    <property type="evidence" value="ECO:0007669"/>
    <property type="project" value="UniProtKB-SubCell"/>
</dbReference>
<dbReference type="InterPro" id="IPR027417">
    <property type="entry name" value="P-loop_NTPase"/>
</dbReference>
<dbReference type="Pfam" id="PF13167">
    <property type="entry name" value="GTP-bdg_N"/>
    <property type="match status" value="1"/>
</dbReference>
<comment type="function">
    <text evidence="6">GTPase that associates with the 50S ribosomal subunit and may have a role during protein synthesis or ribosome biogenesis.</text>
</comment>
<dbReference type="HAMAP" id="MF_00900">
    <property type="entry name" value="GTPase_HflX"/>
    <property type="match status" value="1"/>
</dbReference>
<evidence type="ECO:0000259" key="9">
    <source>
        <dbReference type="PROSITE" id="PS51705"/>
    </source>
</evidence>
<dbReference type="AlphaFoldDB" id="A0A5D0MIV9"/>
<dbReference type="Proteomes" id="UP000324143">
    <property type="component" value="Unassembled WGS sequence"/>
</dbReference>
<comment type="subcellular location">
    <subcellularLocation>
        <location evidence="6">Cytoplasm</location>
    </subcellularLocation>
    <text evidence="6">May associate with membranes.</text>
</comment>
<evidence type="ECO:0000256" key="5">
    <source>
        <dbReference type="ARBA" id="ARBA00023134"/>
    </source>
</evidence>
<dbReference type="GO" id="GO:0005525">
    <property type="term" value="F:GTP binding"/>
    <property type="evidence" value="ECO:0007669"/>
    <property type="project" value="UniProtKB-UniRule"/>
</dbReference>
<keyword evidence="4 8" id="KW-0460">Magnesium</keyword>
<proteinExistence type="inferred from homology"/>
<feature type="binding site" evidence="8">
    <location>
        <position position="213"/>
    </location>
    <ligand>
        <name>Mg(2+)</name>
        <dbReference type="ChEBI" id="CHEBI:18420"/>
    </ligand>
</feature>
<feature type="binding site" evidence="7">
    <location>
        <begin position="253"/>
        <end position="256"/>
    </location>
    <ligand>
        <name>GTP</name>
        <dbReference type="ChEBI" id="CHEBI:37565"/>
    </ligand>
</feature>
<dbReference type="Gene3D" id="3.40.50.11060">
    <property type="entry name" value="GTPase HflX, N-terminal domain"/>
    <property type="match status" value="1"/>
</dbReference>
<accession>A0A5D0MIV9</accession>
<dbReference type="SUPFAM" id="SSF52540">
    <property type="entry name" value="P-loop containing nucleoside triphosphate hydrolases"/>
    <property type="match status" value="1"/>
</dbReference>
<comment type="caution">
    <text evidence="10">The sequence shown here is derived from an EMBL/GenBank/DDBJ whole genome shotgun (WGS) entry which is preliminary data.</text>
</comment>
<evidence type="ECO:0000313" key="10">
    <source>
        <dbReference type="EMBL" id="TYB31865.1"/>
    </source>
</evidence>
<evidence type="ECO:0000256" key="7">
    <source>
        <dbReference type="PIRSR" id="PIRSR006809-1"/>
    </source>
</evidence>
<dbReference type="InterPro" id="IPR032305">
    <property type="entry name" value="GTP-bd_M"/>
</dbReference>
<feature type="domain" description="Hflx-type G" evidence="9">
    <location>
        <begin position="200"/>
        <end position="368"/>
    </location>
</feature>
<dbReference type="NCBIfam" id="TIGR00231">
    <property type="entry name" value="small_GTP"/>
    <property type="match status" value="1"/>
</dbReference>
<evidence type="ECO:0000313" key="11">
    <source>
        <dbReference type="Proteomes" id="UP000324143"/>
    </source>
</evidence>